<protein>
    <submittedName>
        <fullName evidence="1">Phosphomevalonate kinase</fullName>
        <ecNumber evidence="1">2.7.4.2</ecNumber>
    </submittedName>
</protein>
<evidence type="ECO:0000313" key="2">
    <source>
        <dbReference type="Proteomes" id="UP001465976"/>
    </source>
</evidence>
<comment type="caution">
    <text evidence="1">The sequence shown here is derived from an EMBL/GenBank/DDBJ whole genome shotgun (WGS) entry which is preliminary data.</text>
</comment>
<proteinExistence type="predicted"/>
<keyword evidence="1" id="KW-0808">Transferase</keyword>
<evidence type="ECO:0000313" key="1">
    <source>
        <dbReference type="EMBL" id="KAL0574226.1"/>
    </source>
</evidence>
<dbReference type="EMBL" id="JBAHYK010000417">
    <property type="protein sequence ID" value="KAL0574226.1"/>
    <property type="molecule type" value="Genomic_DNA"/>
</dbReference>
<sequence length="117" mass="12928">MGTLAGVPIEPPGSRTDETARCVRETGGRYRGWRSRRLVSSSFLLAHKHKAGGYDAVWVFVFDPQGQKKPGPAERIDALWRGYEELDVSLSSASESRGKELRLEELDGVKGLREVVG</sequence>
<keyword evidence="1" id="KW-0418">Kinase</keyword>
<dbReference type="EC" id="2.7.4.2" evidence="1"/>
<dbReference type="Proteomes" id="UP001465976">
    <property type="component" value="Unassembled WGS sequence"/>
</dbReference>
<reference evidence="1 2" key="1">
    <citation type="submission" date="2024-02" db="EMBL/GenBank/DDBJ databases">
        <title>A draft genome for the cacao thread blight pathogen Marasmius crinis-equi.</title>
        <authorList>
            <person name="Cohen S.P."/>
            <person name="Baruah I.K."/>
            <person name="Amoako-Attah I."/>
            <person name="Bukari Y."/>
            <person name="Meinhardt L.W."/>
            <person name="Bailey B.A."/>
        </authorList>
    </citation>
    <scope>NUCLEOTIDE SEQUENCE [LARGE SCALE GENOMIC DNA]</scope>
    <source>
        <strain evidence="1 2">GH-76</strain>
    </source>
</reference>
<keyword evidence="2" id="KW-1185">Reference proteome</keyword>
<accession>A0ABR3FFV6</accession>
<gene>
    <name evidence="1" type="primary">ERG8_2</name>
    <name evidence="1" type="ORF">V5O48_007723</name>
</gene>
<name>A0ABR3FFV6_9AGAR</name>
<organism evidence="1 2">
    <name type="scientific">Marasmius crinis-equi</name>
    <dbReference type="NCBI Taxonomy" id="585013"/>
    <lineage>
        <taxon>Eukaryota</taxon>
        <taxon>Fungi</taxon>
        <taxon>Dikarya</taxon>
        <taxon>Basidiomycota</taxon>
        <taxon>Agaricomycotina</taxon>
        <taxon>Agaricomycetes</taxon>
        <taxon>Agaricomycetidae</taxon>
        <taxon>Agaricales</taxon>
        <taxon>Marasmiineae</taxon>
        <taxon>Marasmiaceae</taxon>
        <taxon>Marasmius</taxon>
    </lineage>
</organism>
<dbReference type="GO" id="GO:0004631">
    <property type="term" value="F:phosphomevalonate kinase activity"/>
    <property type="evidence" value="ECO:0007669"/>
    <property type="project" value="UniProtKB-EC"/>
</dbReference>